<dbReference type="EMBL" id="LVVM01004092">
    <property type="protein sequence ID" value="OJA13586.1"/>
    <property type="molecule type" value="Genomic_DNA"/>
</dbReference>
<comment type="caution">
    <text evidence="1">The sequence shown here is derived from an EMBL/GenBank/DDBJ whole genome shotgun (WGS) entry which is preliminary data.</text>
</comment>
<evidence type="ECO:0000313" key="1">
    <source>
        <dbReference type="EMBL" id="OJA13586.1"/>
    </source>
</evidence>
<reference evidence="1 2" key="1">
    <citation type="submission" date="2016-03" db="EMBL/GenBank/DDBJ databases">
        <title>Comparative genomics of the ectomycorrhizal sister species Rhizopogon vinicolor and Rhizopogon vesiculosus (Basidiomycota: Boletales) reveals a divergence of the mating type B locus.</title>
        <authorList>
            <person name="Mujic A.B."/>
            <person name="Kuo A."/>
            <person name="Tritt A."/>
            <person name="Lipzen A."/>
            <person name="Chen C."/>
            <person name="Johnson J."/>
            <person name="Sharma A."/>
            <person name="Barry K."/>
            <person name="Grigoriev I.V."/>
            <person name="Spatafora J.W."/>
        </authorList>
    </citation>
    <scope>NUCLEOTIDE SEQUENCE [LARGE SCALE GENOMIC DNA]</scope>
    <source>
        <strain evidence="1 2">AM-OR11-056</strain>
    </source>
</reference>
<dbReference type="Proteomes" id="UP000183567">
    <property type="component" value="Unassembled WGS sequence"/>
</dbReference>
<proteinExistence type="predicted"/>
<gene>
    <name evidence="1" type="ORF">AZE42_02740</name>
</gene>
<protein>
    <submittedName>
        <fullName evidence="1">Uncharacterized protein</fullName>
    </submittedName>
</protein>
<name>A0A1J8QVQ7_9AGAM</name>
<dbReference type="AlphaFoldDB" id="A0A1J8QVQ7"/>
<keyword evidence="2" id="KW-1185">Reference proteome</keyword>
<evidence type="ECO:0000313" key="2">
    <source>
        <dbReference type="Proteomes" id="UP000183567"/>
    </source>
</evidence>
<sequence length="71" mass="8351">MKFKAGNSPFNHPVLYKEETDATNELMIDDEFVQPTQHLLKNHAKGNKNDMLDVDERRYRTDLTLTLNFLK</sequence>
<organism evidence="1 2">
    <name type="scientific">Rhizopogon vesiculosus</name>
    <dbReference type="NCBI Taxonomy" id="180088"/>
    <lineage>
        <taxon>Eukaryota</taxon>
        <taxon>Fungi</taxon>
        <taxon>Dikarya</taxon>
        <taxon>Basidiomycota</taxon>
        <taxon>Agaricomycotina</taxon>
        <taxon>Agaricomycetes</taxon>
        <taxon>Agaricomycetidae</taxon>
        <taxon>Boletales</taxon>
        <taxon>Suillineae</taxon>
        <taxon>Rhizopogonaceae</taxon>
        <taxon>Rhizopogon</taxon>
    </lineage>
</organism>
<accession>A0A1J8QVQ7</accession>
<dbReference type="OrthoDB" id="10254665at2759"/>